<sequence length="1029" mass="104551">MLTGTQNNDTFLTAFGKESISAGNGQDRVIYDATAYVSGGSTQTIDGGAGTDTLTIRLSRAQFEALKGELDDYAATLPKELNFYDQNIKATADNPFQLKPDMLKALMAGTLTTGQNNQSSFFTFNSIGVSIKQFEALRFEVVNAVPVVSGAVKGTVAEDGAASTLNALANASDSDPGAVLLVMGVPGTLPAGVTYDALSKTFTLDPSNAAFQSLAAGETTIVKVSFMVSDGIASSPASVCWTVTGTNDGPKVVGAENQGGAVAEDAALCTTGAFTFTDADLKDGHTLSVTAPDGARGKLTAFIAEDSTGGQAGTVCWTYALDNNKAQSLGESQVVTETWTLQVSDGKGGTVEKTVTITITGTNDAPVLTGSMAVLVAGTEDADHTVTAADLLAGFSDVDGDTLSIIGLVADHGTVTVNADGTFTITPAANHNGEVVLRYNVIDGQGGMIAASQSFTLAAVNDAPKGMAAATLVAGTEDTAYTVSAADLLAGFSDVDDTILSVSGLAADHGTVTVNADGTFTITPAANHNGAVNLTYSVVDAAGAAVPATQSFTLAAVNDAAVIGMPMVSAVTEDADPTTLRATGEISISDADQGQALFKTVVGSAAGNLGALILGADGTYTYSVANSAVQYLGAGETKTDTFTVQAFDDTMRQVSFTIHGVNDAPVITAPNAGNPIAISFPENSTAAVTDVDASDVDGVTISYSIVAGGDSNLFNISNTGVLTFKTAPDYEHPADCDANNFYVVTVQASDGALTDRQTITVKVQDVSESISIPSPINTANDPNDRNNDTAGPAEVKLNPTRNNDVLVGTSGPNIMSAGNGDDTVYGGGGNDSINGNNGADRLYGQTGDDAVSGENDNDTIYGGSGEDAINGGNGSDLVYGGSGNDTISDLGGNLSDDTIYGGSGHDRIDGGNGEDLIIGGYGADTLTGGAGQDTFLFLSSLDTGDTITDFRRSEGDLIDLRAIDGTPGGSPLSYGGQSQTFSAVHSVTWHENAGKTIVQVDIDGNLSSAEFVATLNGTGLNLQQTDFIL</sequence>
<dbReference type="InterPro" id="IPR010221">
    <property type="entry name" value="VCBS_dom"/>
</dbReference>
<dbReference type="Gene3D" id="2.60.40.2810">
    <property type="match status" value="1"/>
</dbReference>
<dbReference type="Pfam" id="PF17892">
    <property type="entry name" value="Cadherin_5"/>
    <property type="match status" value="2"/>
</dbReference>
<evidence type="ECO:0000259" key="9">
    <source>
        <dbReference type="PROSITE" id="PS50268"/>
    </source>
</evidence>
<keyword evidence="6" id="KW-0843">Virulence</keyword>
<keyword evidence="3" id="KW-0964">Secreted</keyword>
<dbReference type="PANTHER" id="PTHR38340">
    <property type="entry name" value="S-LAYER PROTEIN"/>
    <property type="match status" value="1"/>
</dbReference>
<dbReference type="InterPro" id="IPR001343">
    <property type="entry name" value="Hemolysn_Ca-bd"/>
</dbReference>
<name>A0ABV6ISI5_9PROT</name>
<dbReference type="InterPro" id="IPR015919">
    <property type="entry name" value="Cadherin-like_sf"/>
</dbReference>
<keyword evidence="5" id="KW-0677">Repeat</keyword>
<accession>A0ABV6ISI5</accession>
<gene>
    <name evidence="10" type="ORF">ACFFIC_13520</name>
</gene>
<dbReference type="PROSITE" id="PS50268">
    <property type="entry name" value="CADHERIN_2"/>
    <property type="match status" value="1"/>
</dbReference>
<dbReference type="PRINTS" id="PR00313">
    <property type="entry name" value="CABNDNGRPT"/>
</dbReference>
<dbReference type="EMBL" id="JBHLVZ010000033">
    <property type="protein sequence ID" value="MFC0386556.1"/>
    <property type="molecule type" value="Genomic_DNA"/>
</dbReference>
<feature type="compositionally biased region" description="Polar residues" evidence="8">
    <location>
        <begin position="772"/>
        <end position="781"/>
    </location>
</feature>
<evidence type="ECO:0000256" key="7">
    <source>
        <dbReference type="ARBA" id="ARBA00023136"/>
    </source>
</evidence>
<evidence type="ECO:0000313" key="10">
    <source>
        <dbReference type="EMBL" id="MFC0386556.1"/>
    </source>
</evidence>
<dbReference type="RefSeq" id="WP_377051131.1">
    <property type="nucleotide sequence ID" value="NZ_JBHLVZ010000033.1"/>
</dbReference>
<proteinExistence type="predicted"/>
<organism evidence="10 11">
    <name type="scientific">Muricoccus vinaceus</name>
    <dbReference type="NCBI Taxonomy" id="424704"/>
    <lineage>
        <taxon>Bacteria</taxon>
        <taxon>Pseudomonadati</taxon>
        <taxon>Pseudomonadota</taxon>
        <taxon>Alphaproteobacteria</taxon>
        <taxon>Acetobacterales</taxon>
        <taxon>Roseomonadaceae</taxon>
        <taxon>Muricoccus</taxon>
    </lineage>
</organism>
<evidence type="ECO:0000256" key="1">
    <source>
        <dbReference type="ARBA" id="ARBA00004370"/>
    </source>
</evidence>
<protein>
    <submittedName>
        <fullName evidence="10">Cadherin-like domain-containing protein</fullName>
    </submittedName>
</protein>
<dbReference type="PRINTS" id="PR01488">
    <property type="entry name" value="RTXTOXINA"/>
</dbReference>
<evidence type="ECO:0000313" key="11">
    <source>
        <dbReference type="Proteomes" id="UP001589789"/>
    </source>
</evidence>
<dbReference type="PROSITE" id="PS00330">
    <property type="entry name" value="HEMOLYSIN_CALCIUM"/>
    <property type="match status" value="3"/>
</dbReference>
<dbReference type="CDD" id="cd11304">
    <property type="entry name" value="Cadherin_repeat"/>
    <property type="match status" value="1"/>
</dbReference>
<evidence type="ECO:0000256" key="2">
    <source>
        <dbReference type="ARBA" id="ARBA00004613"/>
    </source>
</evidence>
<evidence type="ECO:0000256" key="3">
    <source>
        <dbReference type="ARBA" id="ARBA00022525"/>
    </source>
</evidence>
<keyword evidence="4" id="KW-0800">Toxin</keyword>
<dbReference type="InterPro" id="IPR011049">
    <property type="entry name" value="Serralysin-like_metalloprot_C"/>
</dbReference>
<dbReference type="NCBIfam" id="NF012211">
    <property type="entry name" value="tand_rpt_95"/>
    <property type="match status" value="2"/>
</dbReference>
<evidence type="ECO:0000256" key="6">
    <source>
        <dbReference type="ARBA" id="ARBA00023026"/>
    </source>
</evidence>
<evidence type="ECO:0000256" key="5">
    <source>
        <dbReference type="ARBA" id="ARBA00022737"/>
    </source>
</evidence>
<dbReference type="Proteomes" id="UP001589789">
    <property type="component" value="Unassembled WGS sequence"/>
</dbReference>
<keyword evidence="11" id="KW-1185">Reference proteome</keyword>
<dbReference type="Pfam" id="PF00028">
    <property type="entry name" value="Cadherin"/>
    <property type="match status" value="1"/>
</dbReference>
<reference evidence="10 11" key="1">
    <citation type="submission" date="2024-09" db="EMBL/GenBank/DDBJ databases">
        <authorList>
            <person name="Sun Q."/>
            <person name="Mori K."/>
        </authorList>
    </citation>
    <scope>NUCLEOTIDE SEQUENCE [LARGE SCALE GENOMIC DNA]</scope>
    <source>
        <strain evidence="10 11">CCM 7468</strain>
    </source>
</reference>
<feature type="domain" description="Cadherin" evidence="9">
    <location>
        <begin position="672"/>
        <end position="777"/>
    </location>
</feature>
<feature type="region of interest" description="Disordered" evidence="8">
    <location>
        <begin position="772"/>
        <end position="876"/>
    </location>
</feature>
<dbReference type="Gene3D" id="2.60.40.60">
    <property type="entry name" value="Cadherins"/>
    <property type="match status" value="1"/>
</dbReference>
<dbReference type="SUPFAM" id="SSF49313">
    <property type="entry name" value="Cadherin-like"/>
    <property type="match status" value="1"/>
</dbReference>
<evidence type="ECO:0000256" key="8">
    <source>
        <dbReference type="SAM" id="MobiDB-lite"/>
    </source>
</evidence>
<dbReference type="Pfam" id="PF00353">
    <property type="entry name" value="HemolysinCabind"/>
    <property type="match status" value="3"/>
</dbReference>
<dbReference type="InterPro" id="IPR050557">
    <property type="entry name" value="RTX_toxin/Mannuronan_C5-epim"/>
</dbReference>
<dbReference type="InterPro" id="IPR002126">
    <property type="entry name" value="Cadherin-like_dom"/>
</dbReference>
<comment type="caution">
    <text evidence="10">The sequence shown here is derived from an EMBL/GenBank/DDBJ whole genome shotgun (WGS) entry which is preliminary data.</text>
</comment>
<dbReference type="Gene3D" id="2.150.10.10">
    <property type="entry name" value="Serralysin-like metalloprotease, C-terminal"/>
    <property type="match status" value="2"/>
</dbReference>
<comment type="subcellular location">
    <subcellularLocation>
        <location evidence="1">Membrane</location>
    </subcellularLocation>
    <subcellularLocation>
        <location evidence="2">Secreted</location>
    </subcellularLocation>
</comment>
<dbReference type="SUPFAM" id="SSF51120">
    <property type="entry name" value="beta-Roll"/>
    <property type="match status" value="2"/>
</dbReference>
<dbReference type="PANTHER" id="PTHR38340:SF1">
    <property type="entry name" value="S-LAYER PROTEIN"/>
    <property type="match status" value="1"/>
</dbReference>
<dbReference type="InterPro" id="IPR003995">
    <property type="entry name" value="RTX_toxin_determinant-A"/>
</dbReference>
<evidence type="ECO:0000256" key="4">
    <source>
        <dbReference type="ARBA" id="ARBA00022656"/>
    </source>
</evidence>
<dbReference type="InterPro" id="IPR041690">
    <property type="entry name" value="Cadherin_5"/>
</dbReference>
<dbReference type="NCBIfam" id="TIGR01965">
    <property type="entry name" value="VCBS_repeat"/>
    <property type="match status" value="3"/>
</dbReference>
<dbReference type="Gene3D" id="2.60.40.10">
    <property type="entry name" value="Immunoglobulins"/>
    <property type="match status" value="1"/>
</dbReference>
<dbReference type="InterPro" id="IPR013783">
    <property type="entry name" value="Ig-like_fold"/>
</dbReference>
<keyword evidence="7" id="KW-0472">Membrane</keyword>
<dbReference type="InterPro" id="IPR018511">
    <property type="entry name" value="Hemolysin-typ_Ca-bd_CS"/>
</dbReference>